<sequence>MKTNQTKLFYTPKEAAQILNITRRQVYTLIYENFIPACKIGQAVRIPITQIQSYKEKRIASDIPFNLNTAPCLLGIKDIQSILTVSYFTIYRLIKNKKLNAFIAPNETCYTIRKKDLIQYLNKTLAENDA</sequence>
<dbReference type="NCBIfam" id="TIGR01764">
    <property type="entry name" value="excise"/>
    <property type="match status" value="1"/>
</dbReference>
<keyword evidence="2" id="KW-0238">DNA-binding</keyword>
<proteinExistence type="predicted"/>
<name>A0ABY5HWM5_9SPIR</name>
<feature type="domain" description="Helix-turn-helix" evidence="1">
    <location>
        <begin position="73"/>
        <end position="123"/>
    </location>
</feature>
<evidence type="ECO:0000313" key="2">
    <source>
        <dbReference type="EMBL" id="UTY29799.1"/>
    </source>
</evidence>
<keyword evidence="3" id="KW-1185">Reference proteome</keyword>
<evidence type="ECO:0000259" key="1">
    <source>
        <dbReference type="Pfam" id="PF12728"/>
    </source>
</evidence>
<feature type="domain" description="Helix-turn-helix" evidence="1">
    <location>
        <begin position="9"/>
        <end position="58"/>
    </location>
</feature>
<dbReference type="GO" id="GO:0003677">
    <property type="term" value="F:DNA binding"/>
    <property type="evidence" value="ECO:0007669"/>
    <property type="project" value="UniProtKB-KW"/>
</dbReference>
<dbReference type="Proteomes" id="UP001059401">
    <property type="component" value="Chromosome"/>
</dbReference>
<reference evidence="2" key="1">
    <citation type="submission" date="2019-04" db="EMBL/GenBank/DDBJ databases">
        <title>Whole genome sequencing of oral phylogroup 2 treponemes.</title>
        <authorList>
            <person name="Chan Y."/>
            <person name="Zeng H.H."/>
            <person name="Yu X.L."/>
            <person name="Leung W.K."/>
            <person name="Watt R.M."/>
        </authorList>
    </citation>
    <scope>NUCLEOTIDE SEQUENCE</scope>
    <source>
        <strain evidence="2">OMZ 847</strain>
    </source>
</reference>
<protein>
    <submittedName>
        <fullName evidence="2">DNA-binding protein</fullName>
    </submittedName>
</protein>
<accession>A0ABY5HWM5</accession>
<evidence type="ECO:0000313" key="3">
    <source>
        <dbReference type="Proteomes" id="UP001059401"/>
    </source>
</evidence>
<gene>
    <name evidence="2" type="ORF">E4N76_13135</name>
</gene>
<dbReference type="RefSeq" id="WP_255805404.1">
    <property type="nucleotide sequence ID" value="NZ_CP038802.1"/>
</dbReference>
<dbReference type="EMBL" id="CP038802">
    <property type="protein sequence ID" value="UTY29799.1"/>
    <property type="molecule type" value="Genomic_DNA"/>
</dbReference>
<dbReference type="InterPro" id="IPR010093">
    <property type="entry name" value="SinI_DNA-bd"/>
</dbReference>
<organism evidence="2 3">
    <name type="scientific">Treponema putidum</name>
    <dbReference type="NCBI Taxonomy" id="221027"/>
    <lineage>
        <taxon>Bacteria</taxon>
        <taxon>Pseudomonadati</taxon>
        <taxon>Spirochaetota</taxon>
        <taxon>Spirochaetia</taxon>
        <taxon>Spirochaetales</taxon>
        <taxon>Treponemataceae</taxon>
        <taxon>Treponema</taxon>
    </lineage>
</organism>
<dbReference type="Pfam" id="PF12728">
    <property type="entry name" value="HTH_17"/>
    <property type="match status" value="2"/>
</dbReference>
<dbReference type="InterPro" id="IPR041657">
    <property type="entry name" value="HTH_17"/>
</dbReference>